<accession>A0AAV6YHZ1</accession>
<evidence type="ECO:0000313" key="1">
    <source>
        <dbReference type="EMBL" id="KAG8534842.1"/>
    </source>
</evidence>
<sequence>MCNNDGAVTSAAGWAWLLVAPPTLTRPKRNSIRLGRGCVQVLHCSGSHTYNSSSISSQPLCKSGAATAVLLCPAVLTRPK</sequence>
<comment type="caution">
    <text evidence="1">The sequence shown here is derived from an EMBL/GenBank/DDBJ whole genome shotgun (WGS) entry which is preliminary data.</text>
</comment>
<evidence type="ECO:0008006" key="3">
    <source>
        <dbReference type="Google" id="ProtNLM"/>
    </source>
</evidence>
<proteinExistence type="predicted"/>
<name>A0AAV6YHZ1_ENGPU</name>
<gene>
    <name evidence="1" type="ORF">GDO81_030157</name>
</gene>
<protein>
    <recommendedName>
        <fullName evidence="3">Secreted protein</fullName>
    </recommendedName>
</protein>
<evidence type="ECO:0000313" key="2">
    <source>
        <dbReference type="Proteomes" id="UP000824782"/>
    </source>
</evidence>
<keyword evidence="2" id="KW-1185">Reference proteome</keyword>
<reference evidence="1" key="1">
    <citation type="thesis" date="2020" institute="ProQuest LLC" country="789 East Eisenhower Parkway, Ann Arbor, MI, USA">
        <title>Comparative Genomics and Chromosome Evolution.</title>
        <authorList>
            <person name="Mudd A.B."/>
        </authorList>
    </citation>
    <scope>NUCLEOTIDE SEQUENCE</scope>
    <source>
        <strain evidence="1">237g6f4</strain>
        <tissue evidence="1">Blood</tissue>
    </source>
</reference>
<dbReference type="Proteomes" id="UP000824782">
    <property type="component" value="Unassembled WGS sequence"/>
</dbReference>
<dbReference type="EMBL" id="WNYA01088806">
    <property type="protein sequence ID" value="KAG8534842.1"/>
    <property type="molecule type" value="Genomic_DNA"/>
</dbReference>
<organism evidence="1 2">
    <name type="scientific">Engystomops pustulosus</name>
    <name type="common">Tungara frog</name>
    <name type="synonym">Physalaemus pustulosus</name>
    <dbReference type="NCBI Taxonomy" id="76066"/>
    <lineage>
        <taxon>Eukaryota</taxon>
        <taxon>Metazoa</taxon>
        <taxon>Chordata</taxon>
        <taxon>Craniata</taxon>
        <taxon>Vertebrata</taxon>
        <taxon>Euteleostomi</taxon>
        <taxon>Amphibia</taxon>
        <taxon>Batrachia</taxon>
        <taxon>Anura</taxon>
        <taxon>Neobatrachia</taxon>
        <taxon>Hyloidea</taxon>
        <taxon>Leptodactylidae</taxon>
        <taxon>Leiuperinae</taxon>
        <taxon>Engystomops</taxon>
    </lineage>
</organism>
<dbReference type="AlphaFoldDB" id="A0AAV6YHZ1"/>